<sequence length="85" mass="8905">MDPVAPVERTYLAALLHQIDPALVVGHANRAIDNGRNVCEDLAQGKDHATVVKNAASRFGADASVDQAKAEKIVATIEASGICKP</sequence>
<dbReference type="KEGG" id="acab:QRX50_36690"/>
<keyword evidence="3" id="KW-1185">Reference proteome</keyword>
<proteinExistence type="predicted"/>
<gene>
    <name evidence="2" type="ORF">QRX50_36690</name>
</gene>
<dbReference type="RefSeq" id="WP_285967667.1">
    <property type="nucleotide sequence ID" value="NZ_CP127294.1"/>
</dbReference>
<feature type="domain" description="DUF732" evidence="1">
    <location>
        <begin position="9"/>
        <end position="78"/>
    </location>
</feature>
<dbReference type="InterPro" id="IPR007969">
    <property type="entry name" value="DUF732"/>
</dbReference>
<dbReference type="Proteomes" id="UP001236014">
    <property type="component" value="Chromosome"/>
</dbReference>
<evidence type="ECO:0000313" key="2">
    <source>
        <dbReference type="EMBL" id="WIX76920.1"/>
    </source>
</evidence>
<dbReference type="AlphaFoldDB" id="A0A9Y2ID57"/>
<evidence type="ECO:0000313" key="3">
    <source>
        <dbReference type="Proteomes" id="UP001236014"/>
    </source>
</evidence>
<dbReference type="Pfam" id="PF05305">
    <property type="entry name" value="DUF732"/>
    <property type="match status" value="1"/>
</dbReference>
<organism evidence="2 3">
    <name type="scientific">Amycolatopsis carbonis</name>
    <dbReference type="NCBI Taxonomy" id="715471"/>
    <lineage>
        <taxon>Bacteria</taxon>
        <taxon>Bacillati</taxon>
        <taxon>Actinomycetota</taxon>
        <taxon>Actinomycetes</taxon>
        <taxon>Pseudonocardiales</taxon>
        <taxon>Pseudonocardiaceae</taxon>
        <taxon>Amycolatopsis</taxon>
    </lineage>
</organism>
<reference evidence="2 3" key="1">
    <citation type="submission" date="2023-06" db="EMBL/GenBank/DDBJ databases">
        <authorList>
            <person name="Oyuntsetseg B."/>
            <person name="Kim S.B."/>
        </authorList>
    </citation>
    <scope>NUCLEOTIDE SEQUENCE [LARGE SCALE GENOMIC DNA]</scope>
    <source>
        <strain evidence="2 3">2-15</strain>
    </source>
</reference>
<name>A0A9Y2ID57_9PSEU</name>
<evidence type="ECO:0000259" key="1">
    <source>
        <dbReference type="Pfam" id="PF05305"/>
    </source>
</evidence>
<dbReference type="EMBL" id="CP127294">
    <property type="protein sequence ID" value="WIX76920.1"/>
    <property type="molecule type" value="Genomic_DNA"/>
</dbReference>
<protein>
    <submittedName>
        <fullName evidence="2">DUF732 domain-containing protein</fullName>
    </submittedName>
</protein>
<accession>A0A9Y2ID57</accession>